<proteinExistence type="inferred from homology"/>
<dbReference type="GO" id="GO:0033726">
    <property type="term" value="F:aldehyde ferredoxin oxidoreductase activity"/>
    <property type="evidence" value="ECO:0007669"/>
    <property type="project" value="UniProtKB-EC"/>
</dbReference>
<comment type="similarity">
    <text evidence="2">Belongs to the AOR/FOR family.</text>
</comment>
<keyword evidence="6" id="KW-0408">Iron</keyword>
<dbReference type="GO" id="GO:0009055">
    <property type="term" value="F:electron transfer activity"/>
    <property type="evidence" value="ECO:0007669"/>
    <property type="project" value="InterPro"/>
</dbReference>
<dbReference type="InterPro" id="IPR013985">
    <property type="entry name" value="Ald_Fedxn_OxRdtase_dom3"/>
</dbReference>
<keyword evidence="7" id="KW-0411">Iron-sulfur</keyword>
<evidence type="ECO:0000256" key="8">
    <source>
        <dbReference type="ARBA" id="ARBA00049934"/>
    </source>
</evidence>
<keyword evidence="5 10" id="KW-0560">Oxidoreductase</keyword>
<comment type="caution">
    <text evidence="10">The sequence shown here is derived from an EMBL/GenBank/DDBJ whole genome shotgun (WGS) entry which is preliminary data.</text>
</comment>
<organism evidence="10 11">
    <name type="scientific">Desulfoprunum benzoelyticum</name>
    <dbReference type="NCBI Taxonomy" id="1506996"/>
    <lineage>
        <taxon>Bacteria</taxon>
        <taxon>Pseudomonadati</taxon>
        <taxon>Thermodesulfobacteriota</taxon>
        <taxon>Desulfobulbia</taxon>
        <taxon>Desulfobulbales</taxon>
        <taxon>Desulfobulbaceae</taxon>
        <taxon>Desulfoprunum</taxon>
    </lineage>
</organism>
<dbReference type="InterPro" id="IPR036021">
    <property type="entry name" value="Tungsten_al_ferr_oxy-like_C"/>
</dbReference>
<dbReference type="Proteomes" id="UP000539642">
    <property type="component" value="Unassembled WGS sequence"/>
</dbReference>
<dbReference type="PANTHER" id="PTHR30038:SF8">
    <property type="entry name" value="ALDEHYDE FERREDOXIN OXIDOREDUCTASE"/>
    <property type="match status" value="1"/>
</dbReference>
<dbReference type="Gene3D" id="1.10.569.10">
    <property type="entry name" value="Aldehyde Ferredoxin Oxidoreductase Protein, subunit A, domain 2"/>
    <property type="match status" value="1"/>
</dbReference>
<dbReference type="GO" id="GO:0051539">
    <property type="term" value="F:4 iron, 4 sulfur cluster binding"/>
    <property type="evidence" value="ECO:0007669"/>
    <property type="project" value="UniProtKB-KW"/>
</dbReference>
<evidence type="ECO:0000313" key="11">
    <source>
        <dbReference type="Proteomes" id="UP000539642"/>
    </source>
</evidence>
<dbReference type="RefSeq" id="WP_183350796.1">
    <property type="nucleotide sequence ID" value="NZ_JACHEO010000010.1"/>
</dbReference>
<dbReference type="Pfam" id="PF01314">
    <property type="entry name" value="AFOR_C"/>
    <property type="match status" value="1"/>
</dbReference>
<evidence type="ECO:0000256" key="6">
    <source>
        <dbReference type="ARBA" id="ARBA00023004"/>
    </source>
</evidence>
<dbReference type="InterPro" id="IPR051919">
    <property type="entry name" value="W-dependent_AOR"/>
</dbReference>
<dbReference type="InterPro" id="IPR013983">
    <property type="entry name" value="Ald_Fedxn_OxRdtase_N"/>
</dbReference>
<dbReference type="EC" id="1.2.7.5" evidence="10"/>
<evidence type="ECO:0000256" key="5">
    <source>
        <dbReference type="ARBA" id="ARBA00023002"/>
    </source>
</evidence>
<dbReference type="SUPFAM" id="SSF56228">
    <property type="entry name" value="Aldehyde ferredoxin oxidoreductase, N-terminal domain"/>
    <property type="match status" value="1"/>
</dbReference>
<evidence type="ECO:0000256" key="1">
    <source>
        <dbReference type="ARBA" id="ARBA00001966"/>
    </source>
</evidence>
<keyword evidence="4" id="KW-0479">Metal-binding</keyword>
<dbReference type="AlphaFoldDB" id="A0A840UTT0"/>
<comment type="cofactor">
    <cofactor evidence="1">
        <name>[4Fe-4S] cluster</name>
        <dbReference type="ChEBI" id="CHEBI:49883"/>
    </cofactor>
</comment>
<sequence length="593" mass="64210">MIREEFRVLCVDLGTGKGSIKLLDGRNLVAGGSGLAALLYDRFANNDLSWDDAAQPLIFAIGPLTGCFPLMSKTVCAFRSAYHHQYTESHAGGRLAHALRFADLDALVITGRAWRLSCLVVGGRHLEVRDVDFMRGLEADASGKLLRRMFARGPGHRSILRIGPAGEIGSAMACINVDSYRHFGRMGGGAVMGVKNLKGIVVQGDGDFAGPAGSAYAKVFKEVYGQATSTDMMRKYYNLGTAANLQGLNDLQSLPWNNLQKTCDPAIAGITGEAFADETLLRNGACSGCPVGCIHVGYVREKTLKDNRYHYHQVAYDYEPIFAAGTMLGVTRPFDVLRILDVMDKVCLDAMSGGVALAWATEASEQGLVSEKETVVPLKFGDAAAYQQAAEYLGRGINDFYRLLGMGTLRAAAAYGGGEFACVLGQEMAGYATGELFFAAQTLGFRHSHLDTGAYSYDQKNARRDVEPAVDFLIADEPGRVFLTSMVACLFARSVYTDTRLAECLAAVGFDTLAGSIPEVAAYVRRLRWQARIATGFDPDALTIPKRFYDVRTWKGPVSREYLDVLKQEYGRRIMELAAAGSGADGPRSNEGS</sequence>
<evidence type="ECO:0000256" key="2">
    <source>
        <dbReference type="ARBA" id="ARBA00011032"/>
    </source>
</evidence>
<evidence type="ECO:0000259" key="9">
    <source>
        <dbReference type="SMART" id="SM00790"/>
    </source>
</evidence>
<name>A0A840UTT0_9BACT</name>
<dbReference type="InterPro" id="IPR013984">
    <property type="entry name" value="Ald_Fedxn_OxRdtase_dom2"/>
</dbReference>
<protein>
    <submittedName>
        <fullName evidence="10">Aldehyde:ferredoxin oxidoreductase</fullName>
        <ecNumber evidence="10">1.2.7.5</ecNumber>
    </submittedName>
</protein>
<dbReference type="GO" id="GO:0046872">
    <property type="term" value="F:metal ion binding"/>
    <property type="evidence" value="ECO:0007669"/>
    <property type="project" value="UniProtKB-KW"/>
</dbReference>
<dbReference type="InterPro" id="IPR036503">
    <property type="entry name" value="Ald_Fedxn_OxRdtase_N_sf"/>
</dbReference>
<dbReference type="Gene3D" id="1.10.599.10">
    <property type="entry name" value="Aldehyde Ferredoxin Oxidoreductase Protein, subunit A, domain 3"/>
    <property type="match status" value="1"/>
</dbReference>
<evidence type="ECO:0000256" key="7">
    <source>
        <dbReference type="ARBA" id="ARBA00023014"/>
    </source>
</evidence>
<dbReference type="SUPFAM" id="SSF48310">
    <property type="entry name" value="Aldehyde ferredoxin oxidoreductase, C-terminal domains"/>
    <property type="match status" value="1"/>
</dbReference>
<gene>
    <name evidence="10" type="ORF">HNQ81_001977</name>
</gene>
<keyword evidence="11" id="KW-1185">Reference proteome</keyword>
<comment type="cofactor">
    <cofactor evidence="8">
        <name>tungstopterin</name>
        <dbReference type="ChEBI" id="CHEBI:30402"/>
    </cofactor>
</comment>
<dbReference type="SMART" id="SM00790">
    <property type="entry name" value="AFOR_N"/>
    <property type="match status" value="1"/>
</dbReference>
<dbReference type="Pfam" id="PF02730">
    <property type="entry name" value="AFOR_N"/>
    <property type="match status" value="1"/>
</dbReference>
<evidence type="ECO:0000256" key="4">
    <source>
        <dbReference type="ARBA" id="ARBA00022723"/>
    </source>
</evidence>
<reference evidence="10 11" key="1">
    <citation type="submission" date="2020-08" db="EMBL/GenBank/DDBJ databases">
        <title>Genomic Encyclopedia of Type Strains, Phase IV (KMG-IV): sequencing the most valuable type-strain genomes for metagenomic binning, comparative biology and taxonomic classification.</title>
        <authorList>
            <person name="Goeker M."/>
        </authorList>
    </citation>
    <scope>NUCLEOTIDE SEQUENCE [LARGE SCALE GENOMIC DNA]</scope>
    <source>
        <strain evidence="10 11">DSM 28570</strain>
    </source>
</reference>
<accession>A0A840UTT0</accession>
<evidence type="ECO:0000256" key="3">
    <source>
        <dbReference type="ARBA" id="ARBA00022485"/>
    </source>
</evidence>
<dbReference type="Gene3D" id="3.60.9.10">
    <property type="entry name" value="Aldehyde ferredoxin oxidoreductase, N-terminal domain"/>
    <property type="match status" value="1"/>
</dbReference>
<keyword evidence="3" id="KW-0004">4Fe-4S</keyword>
<dbReference type="EMBL" id="JACHEO010000010">
    <property type="protein sequence ID" value="MBB5348246.1"/>
    <property type="molecule type" value="Genomic_DNA"/>
</dbReference>
<feature type="domain" description="Aldehyde ferredoxin oxidoreductase N-terminal" evidence="9">
    <location>
        <begin position="6"/>
        <end position="206"/>
    </location>
</feature>
<evidence type="ECO:0000313" key="10">
    <source>
        <dbReference type="EMBL" id="MBB5348246.1"/>
    </source>
</evidence>
<dbReference type="PANTHER" id="PTHR30038">
    <property type="entry name" value="ALDEHYDE FERREDOXIN OXIDOREDUCTASE"/>
    <property type="match status" value="1"/>
</dbReference>
<dbReference type="InterPro" id="IPR001203">
    <property type="entry name" value="OxRdtase_Ald_Fedxn_C"/>
</dbReference>